<dbReference type="KEGG" id="vg:26627748"/>
<accession>A0A0D3QHJ3</accession>
<evidence type="ECO:0000313" key="2">
    <source>
        <dbReference type="Proteomes" id="UP000032687"/>
    </source>
</evidence>
<keyword evidence="2" id="KW-1185">Reference proteome</keyword>
<evidence type="ECO:0000313" key="1">
    <source>
        <dbReference type="EMBL" id="AJF40456.1"/>
    </source>
</evidence>
<protein>
    <recommendedName>
        <fullName evidence="3">Gp4.7</fullName>
    </recommendedName>
</protein>
<reference evidence="2" key="1">
    <citation type="submission" date="2014-11" db="EMBL/GenBank/DDBJ databases">
        <title>Characterization and genome sequencing of a novel bacteriophage infecting APEC.</title>
        <authorList>
            <person name="Chen M."/>
            <person name="Zhang W."/>
        </authorList>
    </citation>
    <scope>NUCLEOTIDE SEQUENCE [LARGE SCALE GENOMIC DNA]</scope>
</reference>
<proteinExistence type="predicted"/>
<dbReference type="OrthoDB" id="15826at10239"/>
<dbReference type="EMBL" id="KP090453">
    <property type="protein sequence ID" value="AJF40456.1"/>
    <property type="molecule type" value="Genomic_DNA"/>
</dbReference>
<dbReference type="GeneID" id="26627748"/>
<gene>
    <name evidence="1" type="ORF">P483_21</name>
</gene>
<sequence length="138" mass="15782">MRNRTVIEAEIAKLEAELADVKEHECARDSAVHILKNLGWTRKYGKWVKPVAKCGSVGMQTFDADKMTHIKVGDFCTSTSNANIWYDRKVEGTDIWCSRVTRIDAMGTVAGIQYHKMNHKNLRVIDPKNFMGYRKSTF</sequence>
<evidence type="ECO:0008006" key="3">
    <source>
        <dbReference type="Google" id="ProtNLM"/>
    </source>
</evidence>
<dbReference type="Proteomes" id="UP000032687">
    <property type="component" value="Segment"/>
</dbReference>
<name>A0A0D3QHJ3_9CAUD</name>
<dbReference type="RefSeq" id="YP_009200603.1">
    <property type="nucleotide sequence ID" value="NC_028822.1"/>
</dbReference>
<reference evidence="1 2" key="2">
    <citation type="journal article" date="2016" name="Gene">
        <title>Isolation, genome sequencing and functional analysis of two T7-like coliphages of avian pathogenic Escherichia coli.</title>
        <authorList>
            <person name="Chen M."/>
            <person name="Xu J."/>
            <person name="Yao H."/>
            <person name="Lu C."/>
            <person name="Zhang W."/>
        </authorList>
    </citation>
    <scope>NUCLEOTIDE SEQUENCE [LARGE SCALE GENOMIC DNA]</scope>
</reference>
<organism evidence="1 2">
    <name type="scientific">Escherichia phage P483</name>
    <dbReference type="NCBI Taxonomy" id="1572753"/>
    <lineage>
        <taxon>Viruses</taxon>
        <taxon>Duplodnaviria</taxon>
        <taxon>Heunggongvirae</taxon>
        <taxon>Uroviricota</taxon>
        <taxon>Caudoviricetes</taxon>
        <taxon>Autographivirales</taxon>
        <taxon>Autotranscriptaviridae</taxon>
        <taxon>Studiervirinae</taxon>
        <taxon>Berlinvirus</taxon>
        <taxon>Berlinvirus P483</taxon>
    </lineage>
</organism>